<protein>
    <submittedName>
        <fullName evidence="4">GTP cyclohydrolase II</fullName>
        <ecNumber evidence="4">3.5.4.25</ecNumber>
    </submittedName>
</protein>
<name>A0A7G6RNW4_RHILV</name>
<keyword evidence="4" id="KW-0614">Plasmid</keyword>
<dbReference type="GO" id="GO:0009231">
    <property type="term" value="P:riboflavin biosynthetic process"/>
    <property type="evidence" value="ECO:0007669"/>
    <property type="project" value="UniProtKB-UniPathway"/>
</dbReference>
<sequence length="399" mass="42790">MSSVLPAPADVIERSGGSHHEGSSLATVSWGAPSAQERGPIVTGSGSERNAIGIHAGAFAPYRAIGIATGALDEGHRPDLTRTKPSATIGPFPQWAQPGKIVAFDPWGHRVADDYADLISEGWQIQPSIAVTEGRLEMPEISSALQARHLQADGRILDSRGGMNVTKIAIDPTWWLPGIANRLGLSEPALRAALVNTSGGMYPDLLARPDIKVFLPPIGGTSVYLFGDPARLGDSTTSIACRIHDECNGSDVFGSDMCTCRPYLAFAAEECVRTAQKRGVGVIVYNRKEGRALGEVVKYLVYNARRGSGDVADGYFTRTEEIAGVQDMRCQCLAVDVLHWLGISRIDRWLSMSHLKRKAVAEGGIEIGNQMELPTDRIAAGAEVEISAKISAGYFTEPR</sequence>
<evidence type="ECO:0000313" key="5">
    <source>
        <dbReference type="Proteomes" id="UP000515518"/>
    </source>
</evidence>
<geneLocation type="plasmid" evidence="4 5">
    <name>p_1</name>
</geneLocation>
<keyword evidence="4" id="KW-0378">Hydrolase</keyword>
<feature type="region of interest" description="Disordered" evidence="1">
    <location>
        <begin position="1"/>
        <end position="46"/>
    </location>
</feature>
<evidence type="ECO:0000259" key="2">
    <source>
        <dbReference type="Pfam" id="PF00925"/>
    </source>
</evidence>
<feature type="domain" description="GTP cyclohydrolase N-terminal" evidence="3">
    <location>
        <begin position="22"/>
        <end position="195"/>
    </location>
</feature>
<feature type="compositionally biased region" description="Basic and acidic residues" evidence="1">
    <location>
        <begin position="11"/>
        <end position="22"/>
    </location>
</feature>
<dbReference type="EMBL" id="CP050552">
    <property type="protein sequence ID" value="QND43946.1"/>
    <property type="molecule type" value="Genomic_DNA"/>
</dbReference>
<dbReference type="InterPro" id="IPR022163">
    <property type="entry name" value="GTP_CH_N"/>
</dbReference>
<feature type="domain" description="GTP cyclohydrolase II" evidence="2">
    <location>
        <begin position="233"/>
        <end position="370"/>
    </location>
</feature>
<dbReference type="PANTHER" id="PTHR47259:SF2">
    <property type="entry name" value="URACIL-REGULATED PROTEIN 1"/>
    <property type="match status" value="1"/>
</dbReference>
<evidence type="ECO:0000259" key="3">
    <source>
        <dbReference type="Pfam" id="PF12471"/>
    </source>
</evidence>
<dbReference type="EC" id="3.5.4.25" evidence="4"/>
<accession>A0A7G6RNW4</accession>
<organism evidence="4 5">
    <name type="scientific">Rhizobium leguminosarum bv. viciae</name>
    <dbReference type="NCBI Taxonomy" id="387"/>
    <lineage>
        <taxon>Bacteria</taxon>
        <taxon>Pseudomonadati</taxon>
        <taxon>Pseudomonadota</taxon>
        <taxon>Alphaproteobacteria</taxon>
        <taxon>Hyphomicrobiales</taxon>
        <taxon>Rhizobiaceae</taxon>
        <taxon>Rhizobium/Agrobacterium group</taxon>
        <taxon>Rhizobium</taxon>
    </lineage>
</organism>
<dbReference type="Pfam" id="PF12471">
    <property type="entry name" value="GTP_CH_N"/>
    <property type="match status" value="1"/>
</dbReference>
<dbReference type="UniPathway" id="UPA00275"/>
<evidence type="ECO:0000313" key="4">
    <source>
        <dbReference type="EMBL" id="QND43946.1"/>
    </source>
</evidence>
<gene>
    <name evidence="4" type="ORF">HB770_33740</name>
</gene>
<dbReference type="InterPro" id="IPR036144">
    <property type="entry name" value="RibA-like_sf"/>
</dbReference>
<reference evidence="5" key="1">
    <citation type="journal article" date="2020" name="Mol. Plant Microbe">
        <title>Rhizobial microsymbionts of the narrowly endemic Oxytropis species growing in Kamchatka are characterized by significant genetic diversity and possess a set of genes that are associated with T3SS and T6SS secretion systems and can affect the development of symbiosis.</title>
        <authorList>
            <person name="Safronova V."/>
            <person name="Guro P."/>
            <person name="Sazanova A."/>
            <person name="Kuznetsova I."/>
            <person name="Belimov A."/>
            <person name="Yakubov V."/>
            <person name="Chirak E."/>
            <person name="Afonin A."/>
            <person name="Gogolev Y."/>
            <person name="Andronov E."/>
            <person name="Tikhonovich I."/>
        </authorList>
    </citation>
    <scope>NUCLEOTIDE SEQUENCE [LARGE SCALE GENOMIC DNA]</scope>
    <source>
        <strain evidence="5">RCAM0610</strain>
        <plasmid evidence="5">p_1</plasmid>
    </source>
</reference>
<dbReference type="NCBIfam" id="NF005536">
    <property type="entry name" value="PRK07198.1"/>
    <property type="match status" value="1"/>
</dbReference>
<dbReference type="AlphaFoldDB" id="A0A7G6RNW4"/>
<evidence type="ECO:0000256" key="1">
    <source>
        <dbReference type="SAM" id="MobiDB-lite"/>
    </source>
</evidence>
<proteinExistence type="predicted"/>
<dbReference type="Pfam" id="PF00925">
    <property type="entry name" value="GTP_cyclohydro2"/>
    <property type="match status" value="1"/>
</dbReference>
<dbReference type="GO" id="GO:0003935">
    <property type="term" value="F:GTP cyclohydrolase II activity"/>
    <property type="evidence" value="ECO:0007669"/>
    <property type="project" value="UniProtKB-EC"/>
</dbReference>
<dbReference type="SUPFAM" id="SSF142695">
    <property type="entry name" value="RibA-like"/>
    <property type="match status" value="1"/>
</dbReference>
<dbReference type="Proteomes" id="UP000515518">
    <property type="component" value="Plasmid p_1"/>
</dbReference>
<dbReference type="InterPro" id="IPR032677">
    <property type="entry name" value="GTP_cyclohydro_II"/>
</dbReference>
<dbReference type="PANTHER" id="PTHR47259">
    <property type="match status" value="1"/>
</dbReference>
<dbReference type="Gene3D" id="3.40.50.10990">
    <property type="entry name" value="GTP cyclohydrolase II"/>
    <property type="match status" value="1"/>
</dbReference>